<dbReference type="RefSeq" id="WP_342024493.1">
    <property type="nucleotide sequence ID" value="NZ_CP151657.1"/>
</dbReference>
<dbReference type="SUPFAM" id="SSF51735">
    <property type="entry name" value="NAD(P)-binding Rossmann-fold domains"/>
    <property type="match status" value="1"/>
</dbReference>
<name>A0ABZ2ZXG7_9MICC</name>
<dbReference type="InterPro" id="IPR022893">
    <property type="entry name" value="Shikimate_DH_fam"/>
</dbReference>
<proteinExistence type="predicted"/>
<keyword evidence="2" id="KW-0057">Aromatic amino acid biosynthesis</keyword>
<accession>A0ABZ2ZXG7</accession>
<evidence type="ECO:0000259" key="3">
    <source>
        <dbReference type="Pfam" id="PF08501"/>
    </source>
</evidence>
<sequence>MTPSPLRAAVLGHPIGHSKSPLLHRAAYGYLGFDCSYDRIDVPEEDAAAFAASLRETDPAGPRWAGLSVTMPLKAALLPAMDALTSTAEDLQVLNTVTFDYTDGGVVLTGHNTDVTGIVNALRHAGAQGNPHVVILGAGGTACAAVAAAARLEAASVSVCARRFTAGPDGVPPVAGVGRRTGTEVRLRPWEEAAAACAGADVVISTLPPHGADALADQLAAAPHGAAGAGAVLLDVAYDPWPSRIAGVWEAQGGLIVPGLEMLLYQAVEQVRLFTGGAFREENSVTNVMCDAVGAPRR</sequence>
<evidence type="ECO:0000259" key="4">
    <source>
        <dbReference type="Pfam" id="PF18317"/>
    </source>
</evidence>
<dbReference type="PANTHER" id="PTHR21089">
    <property type="entry name" value="SHIKIMATE DEHYDROGENASE"/>
    <property type="match status" value="1"/>
</dbReference>
<dbReference type="PANTHER" id="PTHR21089:SF1">
    <property type="entry name" value="BIFUNCTIONAL 3-DEHYDROQUINATE DEHYDRATASE_SHIKIMATE DEHYDROGENASE, CHLOROPLASTIC"/>
    <property type="match status" value="1"/>
</dbReference>
<dbReference type="InterPro" id="IPR046346">
    <property type="entry name" value="Aminoacid_DH-like_N_sf"/>
</dbReference>
<dbReference type="Pfam" id="PF18317">
    <property type="entry name" value="SDH_C"/>
    <property type="match status" value="1"/>
</dbReference>
<dbReference type="Pfam" id="PF08501">
    <property type="entry name" value="Shikimate_dh_N"/>
    <property type="match status" value="1"/>
</dbReference>
<gene>
    <name evidence="5" type="ORF">AAE021_04860</name>
</gene>
<protein>
    <submittedName>
        <fullName evidence="5">Shikimate dehydrogenase</fullName>
    </submittedName>
</protein>
<reference evidence="5 6" key="1">
    <citation type="submission" date="2024-04" db="EMBL/GenBank/DDBJ databases">
        <title>Arthrobacter sp. from Plains bison fecal sample.</title>
        <authorList>
            <person name="Ruzzini A."/>
        </authorList>
    </citation>
    <scope>NUCLEOTIDE SEQUENCE [LARGE SCALE GENOMIC DNA]</scope>
    <source>
        <strain evidence="5 6">EINP1</strain>
    </source>
</reference>
<feature type="domain" description="SDH C-terminal" evidence="4">
    <location>
        <begin position="259"/>
        <end position="276"/>
    </location>
</feature>
<organism evidence="5 6">
    <name type="scientific">Arthrobacter citreus</name>
    <dbReference type="NCBI Taxonomy" id="1670"/>
    <lineage>
        <taxon>Bacteria</taxon>
        <taxon>Bacillati</taxon>
        <taxon>Actinomycetota</taxon>
        <taxon>Actinomycetes</taxon>
        <taxon>Micrococcales</taxon>
        <taxon>Micrococcaceae</taxon>
        <taxon>Arthrobacter</taxon>
    </lineage>
</organism>
<dbReference type="InterPro" id="IPR036291">
    <property type="entry name" value="NAD(P)-bd_dom_sf"/>
</dbReference>
<dbReference type="InterPro" id="IPR013708">
    <property type="entry name" value="Shikimate_DH-bd_N"/>
</dbReference>
<dbReference type="SUPFAM" id="SSF53223">
    <property type="entry name" value="Aminoacid dehydrogenase-like, N-terminal domain"/>
    <property type="match status" value="1"/>
</dbReference>
<dbReference type="Gene3D" id="3.40.50.720">
    <property type="entry name" value="NAD(P)-binding Rossmann-like Domain"/>
    <property type="match status" value="1"/>
</dbReference>
<evidence type="ECO:0000313" key="6">
    <source>
        <dbReference type="Proteomes" id="UP001448858"/>
    </source>
</evidence>
<evidence type="ECO:0000256" key="1">
    <source>
        <dbReference type="ARBA" id="ARBA00004871"/>
    </source>
</evidence>
<keyword evidence="6" id="KW-1185">Reference proteome</keyword>
<dbReference type="Gene3D" id="3.40.50.10860">
    <property type="entry name" value="Leucine Dehydrogenase, chain A, domain 1"/>
    <property type="match status" value="1"/>
</dbReference>
<evidence type="ECO:0000256" key="2">
    <source>
        <dbReference type="ARBA" id="ARBA00023141"/>
    </source>
</evidence>
<keyword evidence="2" id="KW-0028">Amino-acid biosynthesis</keyword>
<dbReference type="InterPro" id="IPR041121">
    <property type="entry name" value="SDH_C"/>
</dbReference>
<comment type="pathway">
    <text evidence="1">Metabolic intermediate biosynthesis; chorismate biosynthesis; chorismate from D-erythrose 4-phosphate and phosphoenolpyruvate: step 4/7.</text>
</comment>
<feature type="domain" description="Shikimate dehydrogenase substrate binding N-terminal" evidence="3">
    <location>
        <begin position="10"/>
        <end position="97"/>
    </location>
</feature>
<evidence type="ECO:0000313" key="5">
    <source>
        <dbReference type="EMBL" id="WZP16897.1"/>
    </source>
</evidence>
<dbReference type="Proteomes" id="UP001448858">
    <property type="component" value="Chromosome"/>
</dbReference>
<dbReference type="EMBL" id="CP151657">
    <property type="protein sequence ID" value="WZP16897.1"/>
    <property type="molecule type" value="Genomic_DNA"/>
</dbReference>